<evidence type="ECO:0000313" key="1">
    <source>
        <dbReference type="EMBL" id="PIL36013.1"/>
    </source>
</evidence>
<name>A0A2G8SQL9_9APHY</name>
<dbReference type="OrthoDB" id="2771500at2759"/>
<organism evidence="1 2">
    <name type="scientific">Ganoderma sinense ZZ0214-1</name>
    <dbReference type="NCBI Taxonomy" id="1077348"/>
    <lineage>
        <taxon>Eukaryota</taxon>
        <taxon>Fungi</taxon>
        <taxon>Dikarya</taxon>
        <taxon>Basidiomycota</taxon>
        <taxon>Agaricomycotina</taxon>
        <taxon>Agaricomycetes</taxon>
        <taxon>Polyporales</taxon>
        <taxon>Polyporaceae</taxon>
        <taxon>Ganoderma</taxon>
    </lineage>
</organism>
<gene>
    <name evidence="1" type="ORF">GSI_01673</name>
</gene>
<keyword evidence="2" id="KW-1185">Reference proteome</keyword>
<evidence type="ECO:0000313" key="2">
    <source>
        <dbReference type="Proteomes" id="UP000230002"/>
    </source>
</evidence>
<comment type="caution">
    <text evidence="1">The sequence shown here is derived from an EMBL/GenBank/DDBJ whole genome shotgun (WGS) entry which is preliminary data.</text>
</comment>
<reference evidence="1 2" key="1">
    <citation type="journal article" date="2015" name="Sci. Rep.">
        <title>Chromosome-level genome map provides insights into diverse defense mechanisms in the medicinal fungus Ganoderma sinense.</title>
        <authorList>
            <person name="Zhu Y."/>
            <person name="Xu J."/>
            <person name="Sun C."/>
            <person name="Zhou S."/>
            <person name="Xu H."/>
            <person name="Nelson D.R."/>
            <person name="Qian J."/>
            <person name="Song J."/>
            <person name="Luo H."/>
            <person name="Xiang L."/>
            <person name="Li Y."/>
            <person name="Xu Z."/>
            <person name="Ji A."/>
            <person name="Wang L."/>
            <person name="Lu S."/>
            <person name="Hayward A."/>
            <person name="Sun W."/>
            <person name="Li X."/>
            <person name="Schwartz D.C."/>
            <person name="Wang Y."/>
            <person name="Chen S."/>
        </authorList>
    </citation>
    <scope>NUCLEOTIDE SEQUENCE [LARGE SCALE GENOMIC DNA]</scope>
    <source>
        <strain evidence="1 2">ZZ0214-1</strain>
    </source>
</reference>
<sequence length="322" mass="36353">MNDSALPTYSDVQAHYRARSELKQNFATLRNDQLDIQDLFKTVATELGATPEIGDGHPLSKEWNVLRQRHRKIYRESQQNAGLCAQFLKNFAEILVPLSQSQDLSVDQKKVMIGKFLETIPVHLNFAKDNAESFIDLSKDVELFPRKVAAALRIKAEPAGFFGSIWTGIEGLCYTIWQTLNRLLTKLVYTFKVALARLEKLRFSCFGISVDVHLHRDESLEQAPMLQNGEHELQTREQIAAEVQDNCDMLQHKLTAFESAWHIVRLACSRLSSDLALARSFTICYPPVPQAVDTNLRAAALVHTPLVECLNAYAVGKVPEFV</sequence>
<proteinExistence type="predicted"/>
<protein>
    <submittedName>
        <fullName evidence="1">Uncharacterized protein</fullName>
    </submittedName>
</protein>
<accession>A0A2G8SQL9</accession>
<dbReference type="AlphaFoldDB" id="A0A2G8SQL9"/>
<dbReference type="EMBL" id="AYKW01000002">
    <property type="protein sequence ID" value="PIL36013.1"/>
    <property type="molecule type" value="Genomic_DNA"/>
</dbReference>
<dbReference type="STRING" id="1077348.A0A2G8SQL9"/>
<dbReference type="Proteomes" id="UP000230002">
    <property type="component" value="Unassembled WGS sequence"/>
</dbReference>